<dbReference type="InterPro" id="IPR002615">
    <property type="entry name" value="PSI_PsaJ"/>
</dbReference>
<evidence type="ECO:0000256" key="4">
    <source>
        <dbReference type="ARBA" id="ARBA00022989"/>
    </source>
</evidence>
<reference evidence="8" key="1">
    <citation type="submission" date="2020-10" db="EMBL/GenBank/DDBJ databases">
        <authorList>
            <person name="Castelo-Branco R."/>
            <person name="Eusebio N."/>
            <person name="Adriana R."/>
            <person name="Vieira A."/>
            <person name="Brugerolle De Fraissinette N."/>
            <person name="Rezende De Castro R."/>
            <person name="Schneider M.P."/>
            <person name="Vasconcelos V."/>
            <person name="Leao P.N."/>
        </authorList>
    </citation>
    <scope>NUCLEOTIDE SEQUENCE</scope>
    <source>
        <strain evidence="8">LEGE 06105</strain>
    </source>
</reference>
<evidence type="ECO:0000313" key="9">
    <source>
        <dbReference type="Proteomes" id="UP000620559"/>
    </source>
</evidence>
<dbReference type="SUPFAM" id="SSF81544">
    <property type="entry name" value="Subunit IX of photosystem I reaction centre, PsaJ"/>
    <property type="match status" value="1"/>
</dbReference>
<name>A0A8J7K5F6_9CYAN</name>
<evidence type="ECO:0000256" key="5">
    <source>
        <dbReference type="ARBA" id="ARBA00023078"/>
    </source>
</evidence>
<dbReference type="GO" id="GO:0015979">
    <property type="term" value="P:photosynthesis"/>
    <property type="evidence" value="ECO:0007669"/>
    <property type="project" value="InterPro"/>
</dbReference>
<dbReference type="EMBL" id="JADEWL010000089">
    <property type="protein sequence ID" value="MBE9215187.1"/>
    <property type="molecule type" value="Genomic_DNA"/>
</dbReference>
<dbReference type="AlphaFoldDB" id="A0A8J7K5F6"/>
<evidence type="ECO:0000256" key="3">
    <source>
        <dbReference type="ARBA" id="ARBA00022692"/>
    </source>
</evidence>
<dbReference type="InterPro" id="IPR036062">
    <property type="entry name" value="PSI_PsaJ_sf"/>
</dbReference>
<comment type="similarity">
    <text evidence="2">Belongs to the PsaJ family.</text>
</comment>
<evidence type="ECO:0000256" key="6">
    <source>
        <dbReference type="ARBA" id="ARBA00023136"/>
    </source>
</evidence>
<dbReference type="GO" id="GO:0031676">
    <property type="term" value="C:plasma membrane-derived thylakoid membrane"/>
    <property type="evidence" value="ECO:0007669"/>
    <property type="project" value="UniProtKB-SubCell"/>
</dbReference>
<keyword evidence="3 7" id="KW-0812">Transmembrane</keyword>
<organism evidence="8 9">
    <name type="scientific">Plectonema cf. radiosum LEGE 06105</name>
    <dbReference type="NCBI Taxonomy" id="945769"/>
    <lineage>
        <taxon>Bacteria</taxon>
        <taxon>Bacillati</taxon>
        <taxon>Cyanobacteriota</taxon>
        <taxon>Cyanophyceae</taxon>
        <taxon>Oscillatoriophycideae</taxon>
        <taxon>Oscillatoriales</taxon>
        <taxon>Microcoleaceae</taxon>
        <taxon>Plectonema</taxon>
    </lineage>
</organism>
<sequence>MESRYFLKYLSSVPVIATLAVIILFVIFVTLNYLFPGLQYGTFFHPLPSN</sequence>
<dbReference type="GO" id="GO:0009522">
    <property type="term" value="C:photosystem I"/>
    <property type="evidence" value="ECO:0007669"/>
    <property type="project" value="InterPro"/>
</dbReference>
<evidence type="ECO:0000313" key="8">
    <source>
        <dbReference type="EMBL" id="MBE9215187.1"/>
    </source>
</evidence>
<keyword evidence="5" id="KW-0793">Thylakoid</keyword>
<dbReference type="Proteomes" id="UP000620559">
    <property type="component" value="Unassembled WGS sequence"/>
</dbReference>
<evidence type="ECO:0000256" key="2">
    <source>
        <dbReference type="ARBA" id="ARBA00006318"/>
    </source>
</evidence>
<comment type="caution">
    <text evidence="8">The sequence shown here is derived from an EMBL/GenBank/DDBJ whole genome shotgun (WGS) entry which is preliminary data.</text>
</comment>
<keyword evidence="4 7" id="KW-1133">Transmembrane helix</keyword>
<evidence type="ECO:0000256" key="7">
    <source>
        <dbReference type="SAM" id="Phobius"/>
    </source>
</evidence>
<proteinExistence type="inferred from homology"/>
<gene>
    <name evidence="8" type="ORF">IQ247_21400</name>
</gene>
<feature type="transmembrane region" description="Helical" evidence="7">
    <location>
        <begin position="12"/>
        <end position="35"/>
    </location>
</feature>
<keyword evidence="9" id="KW-1185">Reference proteome</keyword>
<evidence type="ECO:0000256" key="1">
    <source>
        <dbReference type="ARBA" id="ARBA00004376"/>
    </source>
</evidence>
<dbReference type="Gene3D" id="1.20.5.510">
    <property type="entry name" value="Single helix bin"/>
    <property type="match status" value="1"/>
</dbReference>
<comment type="subcellular location">
    <subcellularLocation>
        <location evidence="1">Cellular thylakoid membrane</location>
        <topology evidence="1">Single-pass membrane protein</topology>
    </subcellularLocation>
</comment>
<protein>
    <submittedName>
        <fullName evidence="8">Photosystem I reaction center subunit IX</fullName>
    </submittedName>
</protein>
<keyword evidence="6 7" id="KW-0472">Membrane</keyword>
<dbReference type="Pfam" id="PF01701">
    <property type="entry name" value="PSI_PsaJ"/>
    <property type="match status" value="1"/>
</dbReference>
<accession>A0A8J7K5F6</accession>
<dbReference type="RefSeq" id="WP_193923197.1">
    <property type="nucleotide sequence ID" value="NZ_JADEWL010000089.1"/>
</dbReference>